<dbReference type="InterPro" id="IPR036291">
    <property type="entry name" value="NAD(P)-bd_dom_sf"/>
</dbReference>
<evidence type="ECO:0000256" key="1">
    <source>
        <dbReference type="ARBA" id="ARBA00006484"/>
    </source>
</evidence>
<dbReference type="Proteomes" id="UP000006798">
    <property type="component" value="Chromosome 2"/>
</dbReference>
<dbReference type="HOGENOM" id="CLU_010194_19_0_4"/>
<dbReference type="EMBL" id="CP002878">
    <property type="protein sequence ID" value="AEI80003.1"/>
    <property type="molecule type" value="Genomic_DNA"/>
</dbReference>
<proteinExistence type="inferred from homology"/>
<evidence type="ECO:0000313" key="2">
    <source>
        <dbReference type="EMBL" id="AEI80003.1"/>
    </source>
</evidence>
<dbReference type="GeneID" id="34305716"/>
<reference evidence="2 3" key="1">
    <citation type="journal article" date="2011" name="J. Bacteriol.">
        <title>Complete genome sequence of the type strain Cupriavidus necator N-1.</title>
        <authorList>
            <person name="Poehlein A."/>
            <person name="Kusian B."/>
            <person name="Friedrich B."/>
            <person name="Daniel R."/>
            <person name="Bowien B."/>
        </authorList>
    </citation>
    <scope>NUCLEOTIDE SEQUENCE [LARGE SCALE GENOMIC DNA]</scope>
    <source>
        <strain evidence="3">ATCC 43291 / DSM 13513 / CCUG 52238 / LMG 8453 / N-1</strain>
    </source>
</reference>
<organism evidence="2 3">
    <name type="scientific">Cupriavidus necator (strain ATCC 43291 / DSM 13513 / CCUG 52238 / LMG 8453 / N-1)</name>
    <name type="common">Ralstonia eutropha</name>
    <dbReference type="NCBI Taxonomy" id="1042878"/>
    <lineage>
        <taxon>Bacteria</taxon>
        <taxon>Pseudomonadati</taxon>
        <taxon>Pseudomonadota</taxon>
        <taxon>Betaproteobacteria</taxon>
        <taxon>Burkholderiales</taxon>
        <taxon>Burkholderiaceae</taxon>
        <taxon>Cupriavidus</taxon>
    </lineage>
</organism>
<dbReference type="InterPro" id="IPR002347">
    <property type="entry name" value="SDR_fam"/>
</dbReference>
<dbReference type="SUPFAM" id="SSF51735">
    <property type="entry name" value="NAD(P)-binding Rossmann-fold domains"/>
    <property type="match status" value="1"/>
</dbReference>
<dbReference type="RefSeq" id="WP_013952709.1">
    <property type="nucleotide sequence ID" value="NC_015723.1"/>
</dbReference>
<dbReference type="Pfam" id="PF13561">
    <property type="entry name" value="adh_short_C2"/>
    <property type="match status" value="1"/>
</dbReference>
<comment type="similarity">
    <text evidence="1">Belongs to the short-chain dehydrogenases/reductases (SDR) family.</text>
</comment>
<gene>
    <name evidence="2" type="ordered locus">CNE_2c10340</name>
</gene>
<dbReference type="PANTHER" id="PTHR42879">
    <property type="entry name" value="3-OXOACYL-(ACYL-CARRIER-PROTEIN) REDUCTASE"/>
    <property type="match status" value="1"/>
</dbReference>
<dbReference type="KEGG" id="cnc:CNE_2c10340"/>
<sequence length="264" mass="28127">MSETSKVVLVTGATGGIGSAVCLRLANSGYSLILAARDISKLQAACAALDRPGLPSHRWISVDMSSDASIASFSHELATDGTVLDGVVLMPPQMRPTGDCQPPADMWRQLFQSNFIGPLELLKSAISTMRPDPSQGRRAKIVIISAITSVQALGNYATSNVLRCAWLAQAKTLAFAMGERGVHVNTLSLGGTLTPDYVASIDLRATKAGVTFSERLAEETLNIPLRKYGRPEEVALAVEVLLSPFSDHMTGVNLLHDGGFTRAY</sequence>
<dbReference type="PANTHER" id="PTHR42879:SF6">
    <property type="entry name" value="NADPH-DEPENDENT REDUCTASE BACG"/>
    <property type="match status" value="1"/>
</dbReference>
<dbReference type="PRINTS" id="PR00081">
    <property type="entry name" value="GDHRDH"/>
</dbReference>
<protein>
    <submittedName>
        <fullName evidence="2">Short-chain dehydrogenase/reductase SDR</fullName>
    </submittedName>
</protein>
<name>F8GTP6_CUPNN</name>
<dbReference type="InterPro" id="IPR050259">
    <property type="entry name" value="SDR"/>
</dbReference>
<evidence type="ECO:0000313" key="3">
    <source>
        <dbReference type="Proteomes" id="UP000006798"/>
    </source>
</evidence>
<dbReference type="AlphaFoldDB" id="F8GTP6"/>
<accession>F8GTP6</accession>
<dbReference type="Gene3D" id="3.40.50.720">
    <property type="entry name" value="NAD(P)-binding Rossmann-like Domain"/>
    <property type="match status" value="1"/>
</dbReference>